<comment type="similarity">
    <text evidence="1">Belongs to the short-chain dehydrogenases/reductases (SDR) family.</text>
</comment>
<evidence type="ECO:0000256" key="3">
    <source>
        <dbReference type="ARBA" id="ARBA00023002"/>
    </source>
</evidence>
<dbReference type="Gene3D" id="3.40.50.720">
    <property type="entry name" value="NAD(P)-binding Rossmann-like Domain"/>
    <property type="match status" value="1"/>
</dbReference>
<dbReference type="GeneID" id="87810422"/>
<dbReference type="GO" id="GO:0016491">
    <property type="term" value="F:oxidoreductase activity"/>
    <property type="evidence" value="ECO:0007669"/>
    <property type="project" value="UniProtKB-KW"/>
</dbReference>
<keyword evidence="3" id="KW-0560">Oxidoreductase</keyword>
<dbReference type="InterPro" id="IPR002347">
    <property type="entry name" value="SDR_fam"/>
</dbReference>
<dbReference type="AlphaFoldDB" id="A0AAF1BSN6"/>
<dbReference type="SUPFAM" id="SSF51735">
    <property type="entry name" value="NAD(P)-binding Rossmann-fold domains"/>
    <property type="match status" value="1"/>
</dbReference>
<dbReference type="RefSeq" id="XP_062629754.1">
    <property type="nucleotide sequence ID" value="XM_062773770.1"/>
</dbReference>
<dbReference type="Pfam" id="PF00106">
    <property type="entry name" value="adh_short"/>
    <property type="match status" value="1"/>
</dbReference>
<keyword evidence="2" id="KW-0521">NADP</keyword>
<dbReference type="PANTHER" id="PTHR24320:SF282">
    <property type="entry name" value="WW DOMAIN-CONTAINING OXIDOREDUCTASE"/>
    <property type="match status" value="1"/>
</dbReference>
<dbReference type="Proteomes" id="UP000827549">
    <property type="component" value="Chromosome 5"/>
</dbReference>
<organism evidence="4 5">
    <name type="scientific">Vanrija pseudolonga</name>
    <dbReference type="NCBI Taxonomy" id="143232"/>
    <lineage>
        <taxon>Eukaryota</taxon>
        <taxon>Fungi</taxon>
        <taxon>Dikarya</taxon>
        <taxon>Basidiomycota</taxon>
        <taxon>Agaricomycotina</taxon>
        <taxon>Tremellomycetes</taxon>
        <taxon>Trichosporonales</taxon>
        <taxon>Trichosporonaceae</taxon>
        <taxon>Vanrija</taxon>
    </lineage>
</organism>
<gene>
    <name evidence="4" type="primary">SPCC736.13_1</name>
    <name evidence="4" type="ORF">LOC62_05G007249</name>
</gene>
<dbReference type="EMBL" id="CP086718">
    <property type="protein sequence ID" value="WOO83728.1"/>
    <property type="molecule type" value="Genomic_DNA"/>
</dbReference>
<evidence type="ECO:0000256" key="1">
    <source>
        <dbReference type="ARBA" id="ARBA00006484"/>
    </source>
</evidence>
<protein>
    <submittedName>
        <fullName evidence="4">Purtative oxidoreductase</fullName>
    </submittedName>
</protein>
<reference evidence="4" key="1">
    <citation type="submission" date="2023-10" db="EMBL/GenBank/DDBJ databases">
        <authorList>
            <person name="Noh H."/>
        </authorList>
    </citation>
    <scope>NUCLEOTIDE SEQUENCE</scope>
    <source>
        <strain evidence="4">DUCC4014</strain>
    </source>
</reference>
<keyword evidence="5" id="KW-1185">Reference proteome</keyword>
<evidence type="ECO:0000313" key="5">
    <source>
        <dbReference type="Proteomes" id="UP000827549"/>
    </source>
</evidence>
<dbReference type="InterPro" id="IPR036291">
    <property type="entry name" value="NAD(P)-bd_dom_sf"/>
</dbReference>
<proteinExistence type="inferred from homology"/>
<evidence type="ECO:0000313" key="4">
    <source>
        <dbReference type="EMBL" id="WOO83728.1"/>
    </source>
</evidence>
<dbReference type="PANTHER" id="PTHR24320">
    <property type="entry name" value="RETINOL DEHYDROGENASE"/>
    <property type="match status" value="1"/>
</dbReference>
<evidence type="ECO:0000256" key="2">
    <source>
        <dbReference type="ARBA" id="ARBA00022857"/>
    </source>
</evidence>
<accession>A0AAF1BSN6</accession>
<sequence length="351" mass="37720">MSTWSWISYYAQAIAQAGIPIIPFSKSPHWSPEELGDQRGKVILITGGNSGTGYQTARQYYAHGAKVYIGCRSPERAAEAIENIKKGGDIDLYGEWSFTPVDAAKAGSVEFLQLDLADLESVGRAAKEFNAKEQRLDVLFANAGVMASPVGMSTVQGYALQFGTNVLGHQRFIAELLPLLSATSRANPSNPARLISLASLGQMFAPKGGIDYDALRAGGKQLDKWAEYGLSKWGNVALAKYVDTHYGPASGVDGPIIAISVHPGVVATNLARHVADTSSKVYNAALPLFNVRASKGTLNQLWAGGADVETARKLSGHYVACYQTQSPYRPDIDNAGAVDKLWDYCTAQWSK</sequence>
<name>A0AAF1BSN6_9TREE</name>